<evidence type="ECO:0000256" key="24">
    <source>
        <dbReference type="ARBA" id="ARBA00051076"/>
    </source>
</evidence>
<dbReference type="HOGENOM" id="CLU_032020_1_0_1"/>
<evidence type="ECO:0000256" key="23">
    <source>
        <dbReference type="ARBA" id="ARBA00049726"/>
    </source>
</evidence>
<reference evidence="35" key="2">
    <citation type="submission" date="2025-08" db="UniProtKB">
        <authorList>
            <consortium name="Ensembl"/>
        </authorList>
    </citation>
    <scope>IDENTIFICATION</scope>
    <source>
        <strain evidence="35">Hd-rR</strain>
    </source>
</reference>
<evidence type="ECO:0000256" key="1">
    <source>
        <dbReference type="ARBA" id="ARBA00004323"/>
    </source>
</evidence>
<evidence type="ECO:0000256" key="29">
    <source>
        <dbReference type="ARBA" id="ARBA00076295"/>
    </source>
</evidence>
<keyword evidence="11 34" id="KW-0472">Membrane</keyword>
<dbReference type="PANTHER" id="PTHR13713:SF95">
    <property type="entry name" value="CMP-N-ACETYLNEURAMINATE-BETA-GALACTOSAMIDE- ALPHA-2,3-SIALYLTRANSFERASE 4 ISOFORM 1"/>
    <property type="match status" value="1"/>
</dbReference>
<evidence type="ECO:0000256" key="34">
    <source>
        <dbReference type="SAM" id="Phobius"/>
    </source>
</evidence>
<evidence type="ECO:0000256" key="25">
    <source>
        <dbReference type="ARBA" id="ARBA00051975"/>
    </source>
</evidence>
<evidence type="ECO:0000256" key="15">
    <source>
        <dbReference type="ARBA" id="ARBA00037859"/>
    </source>
</evidence>
<keyword evidence="36" id="KW-1185">Reference proteome</keyword>
<comment type="catalytic activity">
    <reaction evidence="24">
        <text>a neolactoside nLc4Cer + CMP-N-acetyl-beta-neuraminate = a neolactoside IV(3)-alpha-NeuAc-nLc4Cer + CMP + H(+)</text>
        <dbReference type="Rhea" id="RHEA:65432"/>
        <dbReference type="ChEBI" id="CHEBI:15378"/>
        <dbReference type="ChEBI" id="CHEBI:57812"/>
        <dbReference type="ChEBI" id="CHEBI:60377"/>
        <dbReference type="ChEBI" id="CHEBI:90376"/>
        <dbReference type="ChEBI" id="CHEBI:90390"/>
    </reaction>
    <physiologicalReaction direction="left-to-right" evidence="24">
        <dbReference type="Rhea" id="RHEA:65433"/>
    </physiologicalReaction>
</comment>
<evidence type="ECO:0000256" key="4">
    <source>
        <dbReference type="ARBA" id="ARBA00022676"/>
    </source>
</evidence>
<dbReference type="AlphaFoldDB" id="H2MIE5"/>
<dbReference type="InterPro" id="IPR038578">
    <property type="entry name" value="GT29-like_sf"/>
</dbReference>
<reference evidence="35" key="3">
    <citation type="submission" date="2025-09" db="UniProtKB">
        <authorList>
            <consortium name="Ensembl"/>
        </authorList>
    </citation>
    <scope>IDENTIFICATION</scope>
    <source>
        <strain evidence="35">Hd-rR</strain>
    </source>
</reference>
<dbReference type="Gene3D" id="3.90.1480.20">
    <property type="entry name" value="Glycosyl transferase family 29"/>
    <property type="match status" value="1"/>
</dbReference>
<keyword evidence="6 34" id="KW-0812">Transmembrane</keyword>
<feature type="transmembrane region" description="Helical" evidence="34">
    <location>
        <begin position="24"/>
        <end position="45"/>
    </location>
</feature>
<keyword evidence="5" id="KW-0808">Transferase</keyword>
<evidence type="ECO:0000256" key="7">
    <source>
        <dbReference type="ARBA" id="ARBA00022968"/>
    </source>
</evidence>
<dbReference type="GO" id="GO:0008373">
    <property type="term" value="F:sialyltransferase activity"/>
    <property type="evidence" value="ECO:0000318"/>
    <property type="project" value="GO_Central"/>
</dbReference>
<evidence type="ECO:0000256" key="17">
    <source>
        <dbReference type="ARBA" id="ARBA00039107"/>
    </source>
</evidence>
<keyword evidence="10" id="KW-0443">Lipid metabolism</keyword>
<evidence type="ECO:0000256" key="8">
    <source>
        <dbReference type="ARBA" id="ARBA00022989"/>
    </source>
</evidence>
<evidence type="ECO:0000256" key="31">
    <source>
        <dbReference type="ARBA" id="ARBA00081234"/>
    </source>
</evidence>
<dbReference type="PIRSF" id="PIRSF005557">
    <property type="entry name" value="Sialyl_trans"/>
    <property type="match status" value="1"/>
</dbReference>
<evidence type="ECO:0000256" key="28">
    <source>
        <dbReference type="ARBA" id="ARBA00075868"/>
    </source>
</evidence>
<dbReference type="Bgee" id="ENSORLG00000026397">
    <property type="expression patterns" value="Expressed in sexually immature organism and 1 other cell type or tissue"/>
</dbReference>
<keyword evidence="8 34" id="KW-1133">Transmembrane helix</keyword>
<comment type="similarity">
    <text evidence="3">Belongs to the glycosyltransferase 29 family.</text>
</comment>
<protein>
    <recommendedName>
        <fullName evidence="27">CMP-N-acetylneuraminate-beta-galactosamide-alpha-2,3-sialyltransferase 4</fullName>
        <ecNumber evidence="16">2.4.3.2</ecNumber>
        <ecNumber evidence="17">2.4.3.4</ecNumber>
        <ecNumber evidence="23">2.4.3.6</ecNumber>
    </recommendedName>
    <alternativeName>
        <fullName evidence="28">Alpha 2,3-sialyltransferase IV</fullName>
    </alternativeName>
    <alternativeName>
        <fullName evidence="18">Gal-beta-1,3-GalNAc-alpha-2,3-sialyltransferase</fullName>
    </alternativeName>
    <alternativeName>
        <fullName evidence="30">Gal-beta-1,4-GlcNAc-alpha-2,3-sialyltransferase</fullName>
    </alternativeName>
    <alternativeName>
        <fullName evidence="29">N-acetyllactosaminide alpha-2,3-sialyltransferase</fullName>
    </alternativeName>
    <alternativeName>
        <fullName evidence="31">ST3Gal IV</fullName>
    </alternativeName>
    <alternativeName>
        <fullName evidence="32">Sialyltransferase 4C</fullName>
    </alternativeName>
</protein>
<evidence type="ECO:0000256" key="9">
    <source>
        <dbReference type="ARBA" id="ARBA00023034"/>
    </source>
</evidence>
<dbReference type="FunFam" id="3.90.1480.20:FF:000005">
    <property type="entry name" value="ST3 beta-galactoside alpha-2,3-sialyltransferase 4"/>
    <property type="match status" value="1"/>
</dbReference>
<feature type="disulfide bond" evidence="33">
    <location>
        <begin position="108"/>
        <end position="262"/>
    </location>
</feature>
<comment type="catalytic activity">
    <reaction evidence="26">
        <text>a ganglioside GT1c (d18:1(4E)) + CMP-N-acetyl-beta-neuraminate = a ganglioside GQ1c (d18:1(4E)) + CMP + H(+)</text>
        <dbReference type="Rhea" id="RHEA:47588"/>
        <dbReference type="ChEBI" id="CHEBI:15378"/>
        <dbReference type="ChEBI" id="CHEBI:57812"/>
        <dbReference type="ChEBI" id="CHEBI:60377"/>
        <dbReference type="ChEBI" id="CHEBI:87789"/>
        <dbReference type="ChEBI" id="CHEBI:87791"/>
    </reaction>
    <physiologicalReaction direction="left-to-right" evidence="26">
        <dbReference type="Rhea" id="RHEA:47589"/>
    </physiologicalReaction>
</comment>
<comment type="catalytic activity">
    <reaction evidence="25">
        <text>a beta-D-galactosyl-(1-&gt;3)-N-acetyl-beta-D-galactosaminyl derivative + CMP-N-acetyl-beta-neuraminate = an N-acetyl-alpha-neuraminyl-(2-&gt;3)-beta-D-galactosyl-(1-&gt;3)-N-acetyl-beta-D-galactosaminyl derivative + CMP + H(+)</text>
        <dbReference type="Rhea" id="RHEA:52380"/>
        <dbReference type="ChEBI" id="CHEBI:15378"/>
        <dbReference type="ChEBI" id="CHEBI:57812"/>
        <dbReference type="ChEBI" id="CHEBI:60377"/>
        <dbReference type="ChEBI" id="CHEBI:136588"/>
        <dbReference type="ChEBI" id="CHEBI:136589"/>
        <dbReference type="EC" id="2.4.3.2"/>
    </reaction>
    <physiologicalReaction direction="left-to-right" evidence="25">
        <dbReference type="Rhea" id="RHEA:52381"/>
    </physiologicalReaction>
</comment>
<dbReference type="Ensembl" id="ENSORLT00000018425.2">
    <property type="protein sequence ID" value="ENSORLP00000018424.2"/>
    <property type="gene ID" value="ENSORLG00000026397.1"/>
</dbReference>
<dbReference type="eggNOG" id="KOG2692">
    <property type="taxonomic scope" value="Eukaryota"/>
</dbReference>
<evidence type="ECO:0000256" key="19">
    <source>
        <dbReference type="ARBA" id="ARBA00043673"/>
    </source>
</evidence>
<comment type="catalytic activity">
    <reaction evidence="14">
        <text>a beta-D-galactosyl-(1-&gt;3)-N-acetyl-alpha-D-galactosaminyl derivative + CMP-N-acetyl-beta-neuraminate = an N-acetyl-alpha-neuraminyl-(2-&gt;3)-beta-D-galactosyl-(1-&gt;3)-N-acetyl-alpha-D-galactosaminyl derivative + CMP + H(+)</text>
        <dbReference type="Rhea" id="RHEA:21616"/>
        <dbReference type="ChEBI" id="CHEBI:15378"/>
        <dbReference type="ChEBI" id="CHEBI:57812"/>
        <dbReference type="ChEBI" id="CHEBI:60377"/>
        <dbReference type="ChEBI" id="CHEBI:133470"/>
        <dbReference type="ChEBI" id="CHEBI:139596"/>
        <dbReference type="EC" id="2.4.3.4"/>
    </reaction>
    <physiologicalReaction direction="left-to-right" evidence="14">
        <dbReference type="Rhea" id="RHEA:21617"/>
    </physiologicalReaction>
</comment>
<evidence type="ECO:0000256" key="3">
    <source>
        <dbReference type="ARBA" id="ARBA00006003"/>
    </source>
</evidence>
<dbReference type="Proteomes" id="UP000001038">
    <property type="component" value="Chromosome 13"/>
</dbReference>
<dbReference type="GO" id="GO:0000139">
    <property type="term" value="C:Golgi membrane"/>
    <property type="evidence" value="ECO:0007669"/>
    <property type="project" value="UniProtKB-SubCell"/>
</dbReference>
<dbReference type="GO" id="GO:0008118">
    <property type="term" value="F:N-acetyllactosaminide alpha-2,3-sialyltransferase activity"/>
    <property type="evidence" value="ECO:0007669"/>
    <property type="project" value="UniProtKB-EC"/>
</dbReference>
<dbReference type="GO" id="GO:0003836">
    <property type="term" value="F:beta-galactoside (CMP) alpha-2,3-sialyltransferase activity"/>
    <property type="evidence" value="ECO:0007669"/>
    <property type="project" value="UniProtKB-EC"/>
</dbReference>
<dbReference type="GeneTree" id="ENSGT00940000158893"/>
<dbReference type="GO" id="GO:0032580">
    <property type="term" value="C:Golgi cisterna membrane"/>
    <property type="evidence" value="ECO:0007669"/>
    <property type="project" value="UniProtKB-SubCell"/>
</dbReference>
<evidence type="ECO:0000256" key="32">
    <source>
        <dbReference type="ARBA" id="ARBA00082801"/>
    </source>
</evidence>
<comment type="catalytic activity">
    <reaction evidence="20">
        <text>a ganglioside GM1 (d18:1(4E)) + CMP-N-acetyl-beta-neuraminate = a ganglioside GD1a (d18:1(4E)) + CMP + H(+)</text>
        <dbReference type="Rhea" id="RHEA:18021"/>
        <dbReference type="ChEBI" id="CHEBI:15378"/>
        <dbReference type="ChEBI" id="CHEBI:57812"/>
        <dbReference type="ChEBI" id="CHEBI:60377"/>
        <dbReference type="ChEBI" id="CHEBI:77709"/>
        <dbReference type="ChEBI" id="CHEBI:78445"/>
        <dbReference type="EC" id="2.4.3.2"/>
    </reaction>
    <physiologicalReaction direction="left-to-right" evidence="20">
        <dbReference type="Rhea" id="RHEA:18022"/>
    </physiologicalReaction>
</comment>
<dbReference type="GO" id="GO:0009247">
    <property type="term" value="P:glycolipid biosynthetic process"/>
    <property type="evidence" value="ECO:0000318"/>
    <property type="project" value="GO_Central"/>
</dbReference>
<evidence type="ECO:0000256" key="16">
    <source>
        <dbReference type="ARBA" id="ARBA00039106"/>
    </source>
</evidence>
<comment type="catalytic activity">
    <reaction evidence="22">
        <text>a beta-D-galactosyl-(1-&gt;4)-N-acetyl-beta-D-glucosaminyl derivative + CMP-N-acetyl-beta-neuraminate = an N-acetyl-alpha-neuraminyl-(2-&gt;3)-beta-D-galactosyl-(1-&gt;4)-N-acetyl-beta-D-glucosaminyl derivative + CMP + H(+)</text>
        <dbReference type="Rhea" id="RHEA:52316"/>
        <dbReference type="ChEBI" id="CHEBI:15378"/>
        <dbReference type="ChEBI" id="CHEBI:57812"/>
        <dbReference type="ChEBI" id="CHEBI:60377"/>
        <dbReference type="ChEBI" id="CHEBI:133507"/>
        <dbReference type="ChEBI" id="CHEBI:136545"/>
        <dbReference type="EC" id="2.4.3.6"/>
    </reaction>
    <physiologicalReaction direction="left-to-right" evidence="22">
        <dbReference type="Rhea" id="RHEA:52317"/>
    </physiologicalReaction>
</comment>
<accession>H2MIE5</accession>
<dbReference type="EC" id="2.4.3.4" evidence="17"/>
<dbReference type="EC" id="2.4.3.6" evidence="23"/>
<evidence type="ECO:0000313" key="35">
    <source>
        <dbReference type="Ensembl" id="ENSORLP00000018424.2"/>
    </source>
</evidence>
<reference evidence="35 36" key="1">
    <citation type="journal article" date="2007" name="Nature">
        <title>The medaka draft genome and insights into vertebrate genome evolution.</title>
        <authorList>
            <person name="Kasahara M."/>
            <person name="Naruse K."/>
            <person name="Sasaki S."/>
            <person name="Nakatani Y."/>
            <person name="Qu W."/>
            <person name="Ahsan B."/>
            <person name="Yamada T."/>
            <person name="Nagayasu Y."/>
            <person name="Doi K."/>
            <person name="Kasai Y."/>
            <person name="Jindo T."/>
            <person name="Kobayashi D."/>
            <person name="Shimada A."/>
            <person name="Toyoda A."/>
            <person name="Kuroki Y."/>
            <person name="Fujiyama A."/>
            <person name="Sasaki T."/>
            <person name="Shimizu A."/>
            <person name="Asakawa S."/>
            <person name="Shimizu N."/>
            <person name="Hashimoto S."/>
            <person name="Yang J."/>
            <person name="Lee Y."/>
            <person name="Matsushima K."/>
            <person name="Sugano S."/>
            <person name="Sakaizumi M."/>
            <person name="Narita T."/>
            <person name="Ohishi K."/>
            <person name="Haga S."/>
            <person name="Ohta F."/>
            <person name="Nomoto H."/>
            <person name="Nogata K."/>
            <person name="Morishita T."/>
            <person name="Endo T."/>
            <person name="Shin-I T."/>
            <person name="Takeda H."/>
            <person name="Morishita S."/>
            <person name="Kohara Y."/>
        </authorList>
    </citation>
    <scope>NUCLEOTIDE SEQUENCE [LARGE SCALE GENOMIC DNA]</scope>
    <source>
        <strain evidence="35 36">Hd-rR</strain>
    </source>
</reference>
<dbReference type="GO" id="GO:0047288">
    <property type="term" value="F:beta-D-galactosyl-(1-&gt;3)-N-acetyl-beta-D-galactosaminide alpha-2,3- sialyltransferase"/>
    <property type="evidence" value="ECO:0007669"/>
    <property type="project" value="UniProtKB-EC"/>
</dbReference>
<evidence type="ECO:0000256" key="30">
    <source>
        <dbReference type="ARBA" id="ARBA00076532"/>
    </source>
</evidence>
<evidence type="ECO:0000256" key="18">
    <source>
        <dbReference type="ARBA" id="ARBA00042448"/>
    </source>
</evidence>
<evidence type="ECO:0000256" key="13">
    <source>
        <dbReference type="ARBA" id="ARBA00023180"/>
    </source>
</evidence>
<evidence type="ECO:0000256" key="33">
    <source>
        <dbReference type="PIRSR" id="PIRSR005557-2"/>
    </source>
</evidence>
<evidence type="ECO:0000256" key="2">
    <source>
        <dbReference type="ARBA" id="ARBA00004922"/>
    </source>
</evidence>
<evidence type="ECO:0000256" key="6">
    <source>
        <dbReference type="ARBA" id="ARBA00022692"/>
    </source>
</evidence>
<evidence type="ECO:0000313" key="36">
    <source>
        <dbReference type="Proteomes" id="UP000001038"/>
    </source>
</evidence>
<evidence type="ECO:0000256" key="10">
    <source>
        <dbReference type="ARBA" id="ARBA00023098"/>
    </source>
</evidence>
<dbReference type="Pfam" id="PF00777">
    <property type="entry name" value="Glyco_transf_29"/>
    <property type="match status" value="1"/>
</dbReference>
<dbReference type="InParanoid" id="H2MIE5"/>
<evidence type="ECO:0000256" key="27">
    <source>
        <dbReference type="ARBA" id="ARBA00072813"/>
    </source>
</evidence>
<evidence type="ECO:0000256" key="5">
    <source>
        <dbReference type="ARBA" id="ARBA00022679"/>
    </source>
</evidence>
<keyword evidence="4" id="KW-0328">Glycosyltransferase</keyword>
<evidence type="ECO:0000256" key="14">
    <source>
        <dbReference type="ARBA" id="ARBA00036292"/>
    </source>
</evidence>
<keyword evidence="7" id="KW-0735">Signal-anchor</keyword>
<name>H2MIE5_ORYLA</name>
<comment type="pathway">
    <text evidence="2">Protein modification; protein glycosylation.</text>
</comment>
<evidence type="ECO:0000256" key="12">
    <source>
        <dbReference type="ARBA" id="ARBA00023157"/>
    </source>
</evidence>
<dbReference type="InterPro" id="IPR001675">
    <property type="entry name" value="Glyco_trans_29"/>
</dbReference>
<sequence>ILFLLKTVNDNKCLRCFTPLFSKYYHILSTKLCTLWFYLILIRLFSFRINKTTKLFLTLEDFFWKEYVSQLHLPYGPTGSELMLLKVLAATANYDMPAHIEELECKTCVVVGNSFAIKHTSLGNVINKYDVVIRLNDAPVRGFEKDVGNKTTMRIFYPESATYNPGLHNEEDTLMVLVPFKTNDLRWLKEILYDEKRDRRGFWRPPPLLWLVDRSKVRVLDPFFMHQTRKQLLGNKVRSLQLSKNFHPTTGFLAVFVALNYCDVVHLAGFGYPPKRDQQHPIHYFDHNTMKAMMKSPHDISHEARVLKKLEDLGVLKYLHPHL</sequence>
<evidence type="ECO:0000256" key="22">
    <source>
        <dbReference type="ARBA" id="ARBA00049294"/>
    </source>
</evidence>
<evidence type="ECO:0000256" key="26">
    <source>
        <dbReference type="ARBA" id="ARBA00052660"/>
    </source>
</evidence>
<comment type="subcellular location">
    <subcellularLocation>
        <location evidence="1">Golgi apparatus membrane</location>
        <topology evidence="1">Single-pass type II membrane protein</topology>
    </subcellularLocation>
    <subcellularLocation>
        <location evidence="15">Golgi apparatus</location>
        <location evidence="15">Golgi stack membrane</location>
    </subcellularLocation>
</comment>
<keyword evidence="9" id="KW-0333">Golgi apparatus</keyword>
<evidence type="ECO:0000256" key="21">
    <source>
        <dbReference type="ARBA" id="ARBA00048162"/>
    </source>
</evidence>
<dbReference type="EC" id="2.4.3.2" evidence="16"/>
<proteinExistence type="inferred from homology"/>
<dbReference type="PANTHER" id="PTHR13713">
    <property type="entry name" value="SIALYLTRANSFERASE"/>
    <property type="match status" value="1"/>
</dbReference>
<dbReference type="InterPro" id="IPR012163">
    <property type="entry name" value="Sialyl_trans"/>
</dbReference>
<organism evidence="35 36">
    <name type="scientific">Oryzias latipes</name>
    <name type="common">Japanese rice fish</name>
    <name type="synonym">Japanese killifish</name>
    <dbReference type="NCBI Taxonomy" id="8090"/>
    <lineage>
        <taxon>Eukaryota</taxon>
        <taxon>Metazoa</taxon>
        <taxon>Chordata</taxon>
        <taxon>Craniata</taxon>
        <taxon>Vertebrata</taxon>
        <taxon>Euteleostomi</taxon>
        <taxon>Actinopterygii</taxon>
        <taxon>Neopterygii</taxon>
        <taxon>Teleostei</taxon>
        <taxon>Neoteleostei</taxon>
        <taxon>Acanthomorphata</taxon>
        <taxon>Ovalentaria</taxon>
        <taxon>Atherinomorphae</taxon>
        <taxon>Beloniformes</taxon>
        <taxon>Adrianichthyidae</taxon>
        <taxon>Oryziinae</taxon>
        <taxon>Oryzias</taxon>
    </lineage>
</organism>
<comment type="catalytic activity">
    <reaction evidence="21">
        <text>a neolactoside nLc4Cer(d18:1(4E)) + CMP-N-acetyl-beta-neuraminate = a neolactoside IV(3)-alpha-NeuAc-nLc4Cer(d18:1(4E)) + CMP + H(+)</text>
        <dbReference type="Rhea" id="RHEA:18913"/>
        <dbReference type="ChEBI" id="CHEBI:15378"/>
        <dbReference type="ChEBI" id="CHEBI:17006"/>
        <dbReference type="ChEBI" id="CHEBI:57812"/>
        <dbReference type="ChEBI" id="CHEBI:58665"/>
        <dbReference type="ChEBI" id="CHEBI:60377"/>
        <dbReference type="EC" id="2.4.3.6"/>
    </reaction>
    <physiologicalReaction direction="left-to-right" evidence="21">
        <dbReference type="Rhea" id="RHEA:18914"/>
    </physiologicalReaction>
</comment>
<comment type="catalytic activity">
    <reaction evidence="19">
        <text>a ganglioside GA1 (d18:1(4E)) + CMP-N-acetyl-beta-neuraminate = a ganglioside GM1b (d18:1(4E)) + CMP + H(+)</text>
        <dbReference type="Rhea" id="RHEA:47560"/>
        <dbReference type="ChEBI" id="CHEBI:15378"/>
        <dbReference type="ChEBI" id="CHEBI:27938"/>
        <dbReference type="ChEBI" id="CHEBI:57812"/>
        <dbReference type="ChEBI" id="CHEBI:60377"/>
        <dbReference type="ChEBI" id="CHEBI:78568"/>
    </reaction>
    <physiologicalReaction direction="left-to-right" evidence="19">
        <dbReference type="Rhea" id="RHEA:47561"/>
    </physiologicalReaction>
</comment>
<keyword evidence="12" id="KW-1015">Disulfide bond</keyword>
<dbReference type="STRING" id="8090.ENSORLP00000018424"/>
<evidence type="ECO:0000256" key="11">
    <source>
        <dbReference type="ARBA" id="ARBA00023136"/>
    </source>
</evidence>
<evidence type="ECO:0000256" key="20">
    <source>
        <dbReference type="ARBA" id="ARBA00043773"/>
    </source>
</evidence>
<keyword evidence="13" id="KW-0325">Glycoprotein</keyword>
<dbReference type="InterPro" id="IPR051142">
    <property type="entry name" value="Glycosyltransferase_29"/>
</dbReference>